<dbReference type="Proteomes" id="UP000289166">
    <property type="component" value="Unassembled WGS sequence"/>
</dbReference>
<evidence type="ECO:0000256" key="3">
    <source>
        <dbReference type="ARBA" id="ARBA00023125"/>
    </source>
</evidence>
<dbReference type="GO" id="GO:0004519">
    <property type="term" value="F:endonuclease activity"/>
    <property type="evidence" value="ECO:0007669"/>
    <property type="project" value="UniProtKB-KW"/>
</dbReference>
<dbReference type="PANTHER" id="PTHR30408">
    <property type="entry name" value="TYPE-1 RESTRICTION ENZYME ECOKI SPECIFICITY PROTEIN"/>
    <property type="match status" value="1"/>
</dbReference>
<dbReference type="Gene3D" id="3.90.220.20">
    <property type="entry name" value="DNA methylase specificity domains"/>
    <property type="match status" value="2"/>
</dbReference>
<evidence type="ECO:0000313" key="5">
    <source>
        <dbReference type="EMBL" id="RXE57626.1"/>
    </source>
</evidence>
<keyword evidence="2" id="KW-0680">Restriction system</keyword>
<dbReference type="RefSeq" id="WP_162302536.1">
    <property type="nucleotide sequence ID" value="NZ_RLII01000047.1"/>
</dbReference>
<reference evidence="6" key="1">
    <citation type="submission" date="2018-11" db="EMBL/GenBank/DDBJ databases">
        <title>Genome sequencing of a novel mesophilic and cellulolytic organism within the genus Hungateiclostridium.</title>
        <authorList>
            <person name="Rettenmaier R."/>
            <person name="Liebl W."/>
            <person name="Zverlov V."/>
        </authorList>
    </citation>
    <scope>NUCLEOTIDE SEQUENCE [LARGE SCALE GENOMIC DNA]</scope>
    <source>
        <strain evidence="6">N2K1</strain>
    </source>
</reference>
<dbReference type="EMBL" id="RLII01000047">
    <property type="protein sequence ID" value="RXE57626.1"/>
    <property type="molecule type" value="Genomic_DNA"/>
</dbReference>
<evidence type="ECO:0000256" key="2">
    <source>
        <dbReference type="ARBA" id="ARBA00022747"/>
    </source>
</evidence>
<proteinExistence type="inferred from homology"/>
<dbReference type="PANTHER" id="PTHR30408:SF12">
    <property type="entry name" value="TYPE I RESTRICTION ENZYME MJAVIII SPECIFICITY SUBUNIT"/>
    <property type="match status" value="1"/>
</dbReference>
<feature type="domain" description="Type I restriction modification DNA specificity" evidence="4">
    <location>
        <begin position="263"/>
        <end position="420"/>
    </location>
</feature>
<dbReference type="InterPro" id="IPR052021">
    <property type="entry name" value="Type-I_RS_S_subunit"/>
</dbReference>
<dbReference type="InterPro" id="IPR044946">
    <property type="entry name" value="Restrct_endonuc_typeI_TRD_sf"/>
</dbReference>
<sequence>MRLSDILSLSDISRLESEFYVAKTLNCDKGFLGKDILSFVQYGTSEELNEDNCGYPVLRLNEFDSNFIGVPSKYCSKLNEITFEELRLKKGDVLICRTNGNPKLVGKSAIVLEDTTYAFASYLFRIRPKTSIINSETLTIYLNSKHGRNEIEKYSMTSNQTNFSPAKFREIFIPHFSSKFQDIIGNLVSISFNLHKNSKTQYKEVENILSNELGYKGWKPTEENTATKKLSESFKITGRLDSEYYQPKYDEVLSKITKTYNLKLKDIVRIKKSIEPGSSVYQEEGLPFIRVSNLTKYGITQPDICIPHNITKNIENLKPKKDTILFSKDGSIGIAYKVEENLEAITSGAILHLRIKNKDILPDYLTLVLNSVLTQLQAERDSGGSIIQHWRLSDIENVEIPILEYDKQKKISEKIQEAFKLKKVSESLLEIAKTGVEKAIEEGDNSAIEWINVSIKKLDGGYKLCQE</sequence>
<evidence type="ECO:0000259" key="4">
    <source>
        <dbReference type="Pfam" id="PF01420"/>
    </source>
</evidence>
<dbReference type="InterPro" id="IPR000055">
    <property type="entry name" value="Restrct_endonuc_typeI_TRD"/>
</dbReference>
<keyword evidence="5" id="KW-0255">Endonuclease</keyword>
<dbReference type="GO" id="GO:0003677">
    <property type="term" value="F:DNA binding"/>
    <property type="evidence" value="ECO:0007669"/>
    <property type="project" value="UniProtKB-KW"/>
</dbReference>
<dbReference type="CDD" id="cd17524">
    <property type="entry name" value="RMtype1_S_EcoUTORF5051P-TRD2-CR2_like"/>
    <property type="match status" value="1"/>
</dbReference>
<comment type="caution">
    <text evidence="5">The sequence shown here is derived from an EMBL/GenBank/DDBJ whole genome shotgun (WGS) entry which is preliminary data.</text>
</comment>
<dbReference type="Pfam" id="PF01420">
    <property type="entry name" value="Methylase_S"/>
    <property type="match status" value="1"/>
</dbReference>
<keyword evidence="3" id="KW-0238">DNA-binding</keyword>
<comment type="similarity">
    <text evidence="1">Belongs to the type-I restriction system S methylase family.</text>
</comment>
<keyword evidence="6" id="KW-1185">Reference proteome</keyword>
<name>A0A4Q0I0A7_9FIRM</name>
<protein>
    <submittedName>
        <fullName evidence="5">Restriction endonuclease subunit S</fullName>
    </submittedName>
</protein>
<dbReference type="GO" id="GO:0009307">
    <property type="term" value="P:DNA restriction-modification system"/>
    <property type="evidence" value="ECO:0007669"/>
    <property type="project" value="UniProtKB-KW"/>
</dbReference>
<dbReference type="AlphaFoldDB" id="A0A4Q0I0A7"/>
<keyword evidence="5" id="KW-0378">Hydrolase</keyword>
<evidence type="ECO:0000313" key="6">
    <source>
        <dbReference type="Proteomes" id="UP000289166"/>
    </source>
</evidence>
<organism evidence="5 6">
    <name type="scientific">Acetivibrio mesophilus</name>
    <dbReference type="NCBI Taxonomy" id="2487273"/>
    <lineage>
        <taxon>Bacteria</taxon>
        <taxon>Bacillati</taxon>
        <taxon>Bacillota</taxon>
        <taxon>Clostridia</taxon>
        <taxon>Eubacteriales</taxon>
        <taxon>Oscillospiraceae</taxon>
        <taxon>Acetivibrio</taxon>
    </lineage>
</organism>
<evidence type="ECO:0000256" key="1">
    <source>
        <dbReference type="ARBA" id="ARBA00010923"/>
    </source>
</evidence>
<dbReference type="SUPFAM" id="SSF116734">
    <property type="entry name" value="DNA methylase specificity domain"/>
    <property type="match status" value="2"/>
</dbReference>
<accession>A0A4Q0I0A7</accession>
<gene>
    <name evidence="5" type="ORF">EFD62_16655</name>
</gene>
<keyword evidence="5" id="KW-0540">Nuclease</keyword>